<dbReference type="PANTHER" id="PTHR43747:SF1">
    <property type="entry name" value="SLR1998 PROTEIN"/>
    <property type="match status" value="1"/>
</dbReference>
<protein>
    <recommendedName>
        <fullName evidence="1">FAD-binding domain-containing protein</fullName>
    </recommendedName>
</protein>
<evidence type="ECO:0000313" key="2">
    <source>
        <dbReference type="EMBL" id="KGE85552.1"/>
    </source>
</evidence>
<organism evidence="2 3">
    <name type="scientific">Phaeodactylibacter xiamenensis</name>
    <dbReference type="NCBI Taxonomy" id="1524460"/>
    <lineage>
        <taxon>Bacteria</taxon>
        <taxon>Pseudomonadati</taxon>
        <taxon>Bacteroidota</taxon>
        <taxon>Saprospiria</taxon>
        <taxon>Saprospirales</taxon>
        <taxon>Haliscomenobacteraceae</taxon>
        <taxon>Phaeodactylibacter</taxon>
    </lineage>
</organism>
<dbReference type="InterPro" id="IPR036188">
    <property type="entry name" value="FAD/NAD-bd_sf"/>
</dbReference>
<dbReference type="InterPro" id="IPR050816">
    <property type="entry name" value="Flavin-dep_Halogenase_NPB"/>
</dbReference>
<comment type="caution">
    <text evidence="2">The sequence shown here is derived from an EMBL/GenBank/DDBJ whole genome shotgun (WGS) entry which is preliminary data.</text>
</comment>
<sequence length="445" mass="49402">MNTSADIIIIGGGPSGSSTATYLARLGYDVLVLEKEHFPREHVGESMLPFTYDLFEELGLLEEMKARFTRKPGVTFSNADASQESHWCFNRVIDGPQALSFHARRAHFDDLLLRNSEKNGATVIEGATVTAVDFEPQGVKVTAEIDHGALQIFEARFLVDASGQNAFVARKLGTQKPFKRLNVRQALSAHWVDTKLDASLANGNIKIVHLGGEKLGWIWMIPIKDSLSIGVALNMSYAKQERKRLMAQHGRDGWEKALYLQEVQSSPAVMSVLEGAKMIDEVASNGDFSYYSEKKFDDQFAIVGDASGFLDPIFSSGIYLGMMSAKLVSGGIDEMLKGKGKERLEEAYKDISGGYQVVEELICTFYEPNSIAFSDITVDRNFGFRKFETAYSILHLILAGDFFKNHERYLKAIATLKSAEMIEKFKSLTGHADEAKMEEVCLMPA</sequence>
<keyword evidence="3" id="KW-1185">Reference proteome</keyword>
<dbReference type="Pfam" id="PF01494">
    <property type="entry name" value="FAD_binding_3"/>
    <property type="match status" value="1"/>
</dbReference>
<evidence type="ECO:0000259" key="1">
    <source>
        <dbReference type="Pfam" id="PF01494"/>
    </source>
</evidence>
<dbReference type="EMBL" id="JPOS01000084">
    <property type="protein sequence ID" value="KGE85552.1"/>
    <property type="molecule type" value="Genomic_DNA"/>
</dbReference>
<dbReference type="Gene3D" id="3.50.50.60">
    <property type="entry name" value="FAD/NAD(P)-binding domain"/>
    <property type="match status" value="1"/>
</dbReference>
<name>A0A098S2Y2_9BACT</name>
<proteinExistence type="predicted"/>
<dbReference type="PANTHER" id="PTHR43747">
    <property type="entry name" value="FAD-BINDING PROTEIN"/>
    <property type="match status" value="1"/>
</dbReference>
<dbReference type="PRINTS" id="PR00420">
    <property type="entry name" value="RNGMNOXGNASE"/>
</dbReference>
<dbReference type="Proteomes" id="UP000029736">
    <property type="component" value="Unassembled WGS sequence"/>
</dbReference>
<dbReference type="STRING" id="1524460.IX84_25910"/>
<accession>A0A098S2Y2</accession>
<feature type="domain" description="FAD-binding" evidence="1">
    <location>
        <begin position="5"/>
        <end position="350"/>
    </location>
</feature>
<evidence type="ECO:0000313" key="3">
    <source>
        <dbReference type="Proteomes" id="UP000029736"/>
    </source>
</evidence>
<dbReference type="SUPFAM" id="SSF51905">
    <property type="entry name" value="FAD/NAD(P)-binding domain"/>
    <property type="match status" value="1"/>
</dbReference>
<gene>
    <name evidence="2" type="ORF">IX84_25910</name>
</gene>
<dbReference type="OrthoDB" id="9806565at2"/>
<dbReference type="GO" id="GO:0071949">
    <property type="term" value="F:FAD binding"/>
    <property type="evidence" value="ECO:0007669"/>
    <property type="project" value="InterPro"/>
</dbReference>
<dbReference type="AlphaFoldDB" id="A0A098S2Y2"/>
<reference evidence="2 3" key="1">
    <citation type="journal article" date="2014" name="Int. J. Syst. Evol. Microbiol.">
        <title>Phaeodactylibacter xiamenensis gen. nov., sp. nov., a member of the family Saprospiraceae isolated from the marine alga Phaeodactylum tricornutum.</title>
        <authorList>
            <person name="Chen Z.Jr."/>
            <person name="Lei X."/>
            <person name="Lai Q."/>
            <person name="Li Y."/>
            <person name="Zhang B."/>
            <person name="Zhang J."/>
            <person name="Zhang H."/>
            <person name="Yang L."/>
            <person name="Zheng W."/>
            <person name="Tian Y."/>
            <person name="Yu Z."/>
            <person name="Xu H.Jr."/>
            <person name="Zheng T."/>
        </authorList>
    </citation>
    <scope>NUCLEOTIDE SEQUENCE [LARGE SCALE GENOMIC DNA]</scope>
    <source>
        <strain evidence="2 3">KD52</strain>
    </source>
</reference>
<dbReference type="InterPro" id="IPR002938">
    <property type="entry name" value="FAD-bd"/>
</dbReference>
<dbReference type="RefSeq" id="WP_044227399.1">
    <property type="nucleotide sequence ID" value="NZ_JBKAGJ010000003.1"/>
</dbReference>